<comment type="caution">
    <text evidence="2">The sequence shown here is derived from an EMBL/GenBank/DDBJ whole genome shotgun (WGS) entry which is preliminary data.</text>
</comment>
<comment type="similarity">
    <text evidence="1">Belongs to the UPF0111 family.</text>
</comment>
<dbReference type="InterPro" id="IPR038078">
    <property type="entry name" value="PhoU-like_sf"/>
</dbReference>
<proteinExistence type="inferred from homology"/>
<organism evidence="2 3">
    <name type="scientific">candidate division MSBL1 archaeon SCGC-AAA382F02</name>
    <dbReference type="NCBI Taxonomy" id="1698282"/>
    <lineage>
        <taxon>Archaea</taxon>
        <taxon>Methanobacteriati</taxon>
        <taxon>Methanobacteriota</taxon>
        <taxon>candidate division MSBL1</taxon>
    </lineage>
</organism>
<sequence length="236" mass="26426">MEFLGISLLPIGGKKEKEAFETLKNLSGTVVKSVKKFEDGITAYSKQEFDKGEDLLQKVDELESEADKYGFKFESELGKGVFLPAFRGDLSKLAESIDDIADTAEESIREIYRRPQIFKDLEKAEKEKEEVKAIRIGLVDLAEKAVVSAQTLDEAVSIMMEDMDEALKKSEKVHRSEKESDTKEDELARNLYKYEEFLSPITVMQIRGLIDKFGGISDAAENSGDVLSAMIHALKA</sequence>
<dbReference type="InterPro" id="IPR002727">
    <property type="entry name" value="DUF47"/>
</dbReference>
<dbReference type="EMBL" id="LHYG01000001">
    <property type="protein sequence ID" value="KXB06496.1"/>
    <property type="molecule type" value="Genomic_DNA"/>
</dbReference>
<dbReference type="PANTHER" id="PTHR36536:SF3">
    <property type="entry name" value="UPF0111 PROTEIN HI_1603"/>
    <property type="match status" value="1"/>
</dbReference>
<gene>
    <name evidence="2" type="ORF">AKJ53_00040</name>
</gene>
<keyword evidence="3" id="KW-1185">Reference proteome</keyword>
<name>A0A133VJ80_9EURY</name>
<dbReference type="Proteomes" id="UP000070491">
    <property type="component" value="Unassembled WGS sequence"/>
</dbReference>
<dbReference type="InterPro" id="IPR018445">
    <property type="entry name" value="Put_Phosphate_transp_reg"/>
</dbReference>
<dbReference type="Pfam" id="PF01865">
    <property type="entry name" value="PhoU_div"/>
    <property type="match status" value="1"/>
</dbReference>
<evidence type="ECO:0000313" key="3">
    <source>
        <dbReference type="Proteomes" id="UP000070491"/>
    </source>
</evidence>
<evidence type="ECO:0000313" key="2">
    <source>
        <dbReference type="EMBL" id="KXB06496.1"/>
    </source>
</evidence>
<protein>
    <recommendedName>
        <fullName evidence="4">TIGR00153 family protein</fullName>
    </recommendedName>
</protein>
<reference evidence="2 3" key="1">
    <citation type="journal article" date="2016" name="Sci. Rep.">
        <title>Metabolic traits of an uncultured archaeal lineage -MSBL1- from brine pools of the Red Sea.</title>
        <authorList>
            <person name="Mwirichia R."/>
            <person name="Alam I."/>
            <person name="Rashid M."/>
            <person name="Vinu M."/>
            <person name="Ba-Alawi W."/>
            <person name="Anthony Kamau A."/>
            <person name="Kamanda Ngugi D."/>
            <person name="Goker M."/>
            <person name="Klenk H.P."/>
            <person name="Bajic V."/>
            <person name="Stingl U."/>
        </authorList>
    </citation>
    <scope>NUCLEOTIDE SEQUENCE [LARGE SCALE GENOMIC DNA]</scope>
    <source>
        <strain evidence="2">SCGC-AAA382F02</strain>
    </source>
</reference>
<dbReference type="PANTHER" id="PTHR36536">
    <property type="entry name" value="UPF0111 PROTEIN HI_1603"/>
    <property type="match status" value="1"/>
</dbReference>
<accession>A0A133VJ80</accession>
<evidence type="ECO:0000256" key="1">
    <source>
        <dbReference type="ARBA" id="ARBA00008591"/>
    </source>
</evidence>
<dbReference type="SUPFAM" id="SSF109755">
    <property type="entry name" value="PhoU-like"/>
    <property type="match status" value="1"/>
</dbReference>
<dbReference type="AlphaFoldDB" id="A0A133VJ80"/>
<dbReference type="Gene3D" id="1.20.58.220">
    <property type="entry name" value="Phosphate transport system protein phou homolog 2, domain 2"/>
    <property type="match status" value="1"/>
</dbReference>
<evidence type="ECO:0008006" key="4">
    <source>
        <dbReference type="Google" id="ProtNLM"/>
    </source>
</evidence>